<protein>
    <submittedName>
        <fullName evidence="1">Uncharacterized protein</fullName>
    </submittedName>
</protein>
<evidence type="ECO:0000313" key="2">
    <source>
        <dbReference type="Proteomes" id="UP001178507"/>
    </source>
</evidence>
<dbReference type="Proteomes" id="UP001178507">
    <property type="component" value="Unassembled WGS sequence"/>
</dbReference>
<sequence>MSVQICLPGFDKEVYEAALRQDRADLPVCGKMPVVPVWGNVVATKGTVNDGPARKEVEAWDFQLQETKCRLGVREAPQILSCLEGSWLVLLGASQSSVWLQQLANTLAPNAFNALRDHFITDGVWLQLMDLVIEDGQVVHKQIVYNGDMTQLNNHGGAHSAELDAVALPGVYANLALAPPFNGRQIRITNLLAEYWDEADLGLLALEGSTEGGWDRAQIFPVVAVGLWYGYSVGCTLGWCSTRPEIAGLDTEAMVEVYLQGMRRTADMLQDFCGPNGRASKHGCTVMSVEYCSEYYKNPVYNHLHQAIRKHFQEYTSSQVRYFDVYSLTEQVPEDCIYGHMSPASAAFVLQLLLSSVCPTDQVAEGSLVTFKGKACRSEQIQPMCPGMSCGNFTYTWDYALSKNCQLLAAKDENQKSPLPQGGATADAWMLQVDDIALTTTTTTTTLFEANVSNSTESNISNATTTRQAVVVVADVQPDEEKEYKIFGTTTAPKGAQGFETSVMKDNVFLAWYNMLSAQKETPTSANGSWCCSTCSPSCSSFGTPLGSSRRCDWTIFWTGSFPASR</sequence>
<accession>A0AA36HS96</accession>
<name>A0AA36HS96_9DINO</name>
<gene>
    <name evidence="1" type="ORF">EVOR1521_LOCUS3965</name>
</gene>
<dbReference type="EMBL" id="CAUJNA010000248">
    <property type="protein sequence ID" value="CAJ1374404.1"/>
    <property type="molecule type" value="Genomic_DNA"/>
</dbReference>
<dbReference type="AlphaFoldDB" id="A0AA36HS96"/>
<proteinExistence type="predicted"/>
<reference evidence="1" key="1">
    <citation type="submission" date="2023-08" db="EMBL/GenBank/DDBJ databases">
        <authorList>
            <person name="Chen Y."/>
            <person name="Shah S."/>
            <person name="Dougan E. K."/>
            <person name="Thang M."/>
            <person name="Chan C."/>
        </authorList>
    </citation>
    <scope>NUCLEOTIDE SEQUENCE</scope>
</reference>
<organism evidence="1 2">
    <name type="scientific">Effrenium voratum</name>
    <dbReference type="NCBI Taxonomy" id="2562239"/>
    <lineage>
        <taxon>Eukaryota</taxon>
        <taxon>Sar</taxon>
        <taxon>Alveolata</taxon>
        <taxon>Dinophyceae</taxon>
        <taxon>Suessiales</taxon>
        <taxon>Symbiodiniaceae</taxon>
        <taxon>Effrenium</taxon>
    </lineage>
</organism>
<comment type="caution">
    <text evidence="1">The sequence shown here is derived from an EMBL/GenBank/DDBJ whole genome shotgun (WGS) entry which is preliminary data.</text>
</comment>
<evidence type="ECO:0000313" key="1">
    <source>
        <dbReference type="EMBL" id="CAJ1374404.1"/>
    </source>
</evidence>
<keyword evidence="2" id="KW-1185">Reference proteome</keyword>